<evidence type="ECO:0000256" key="2">
    <source>
        <dbReference type="ARBA" id="ARBA00022475"/>
    </source>
</evidence>
<dbReference type="KEGG" id="plon:Pla110_41690"/>
<dbReference type="Proteomes" id="UP000317178">
    <property type="component" value="Chromosome"/>
</dbReference>
<evidence type="ECO:0000256" key="8">
    <source>
        <dbReference type="SAM" id="Phobius"/>
    </source>
</evidence>
<comment type="subcellular location">
    <subcellularLocation>
        <location evidence="1">Cell membrane</location>
        <topology evidence="1">Multi-pass membrane protein</topology>
    </subcellularLocation>
</comment>
<dbReference type="GO" id="GO:0016763">
    <property type="term" value="F:pentosyltransferase activity"/>
    <property type="evidence" value="ECO:0007669"/>
    <property type="project" value="TreeGrafter"/>
</dbReference>
<reference evidence="9 10" key="1">
    <citation type="submission" date="2019-02" db="EMBL/GenBank/DDBJ databases">
        <title>Deep-cultivation of Planctomycetes and their phenomic and genomic characterization uncovers novel biology.</title>
        <authorList>
            <person name="Wiegand S."/>
            <person name="Jogler M."/>
            <person name="Boedeker C."/>
            <person name="Pinto D."/>
            <person name="Vollmers J."/>
            <person name="Rivas-Marin E."/>
            <person name="Kohn T."/>
            <person name="Peeters S.H."/>
            <person name="Heuer A."/>
            <person name="Rast P."/>
            <person name="Oberbeckmann S."/>
            <person name="Bunk B."/>
            <person name="Jeske O."/>
            <person name="Meyerdierks A."/>
            <person name="Storesund J.E."/>
            <person name="Kallscheuer N."/>
            <person name="Luecker S."/>
            <person name="Lage O.M."/>
            <person name="Pohl T."/>
            <person name="Merkel B.J."/>
            <person name="Hornburger P."/>
            <person name="Mueller R.-W."/>
            <person name="Bruemmer F."/>
            <person name="Labrenz M."/>
            <person name="Spormann A.M."/>
            <person name="Op den Camp H."/>
            <person name="Overmann J."/>
            <person name="Amann R."/>
            <person name="Jetten M.S.M."/>
            <person name="Mascher T."/>
            <person name="Medema M.H."/>
            <person name="Devos D.P."/>
            <person name="Kaster A.-K."/>
            <person name="Ovreas L."/>
            <person name="Rohde M."/>
            <person name="Galperin M.Y."/>
            <person name="Jogler C."/>
        </authorList>
    </citation>
    <scope>NUCLEOTIDE SEQUENCE [LARGE SCALE GENOMIC DNA]</scope>
    <source>
        <strain evidence="9 10">Pla110</strain>
    </source>
</reference>
<evidence type="ECO:0000256" key="1">
    <source>
        <dbReference type="ARBA" id="ARBA00004651"/>
    </source>
</evidence>
<evidence type="ECO:0000256" key="3">
    <source>
        <dbReference type="ARBA" id="ARBA00022676"/>
    </source>
</evidence>
<keyword evidence="3" id="KW-0328">Glycosyltransferase</keyword>
<keyword evidence="5 8" id="KW-0812">Transmembrane</keyword>
<feature type="transmembrane region" description="Helical" evidence="8">
    <location>
        <begin position="424"/>
        <end position="443"/>
    </location>
</feature>
<feature type="transmembrane region" description="Helical" evidence="8">
    <location>
        <begin position="183"/>
        <end position="198"/>
    </location>
</feature>
<dbReference type="InterPro" id="IPR050297">
    <property type="entry name" value="LipidA_mod_glycosyltrf_83"/>
</dbReference>
<dbReference type="PANTHER" id="PTHR33908:SF11">
    <property type="entry name" value="MEMBRANE PROTEIN"/>
    <property type="match status" value="1"/>
</dbReference>
<evidence type="ECO:0000256" key="7">
    <source>
        <dbReference type="ARBA" id="ARBA00023136"/>
    </source>
</evidence>
<dbReference type="EMBL" id="CP036281">
    <property type="protein sequence ID" value="QDU82414.1"/>
    <property type="molecule type" value="Genomic_DNA"/>
</dbReference>
<dbReference type="PANTHER" id="PTHR33908">
    <property type="entry name" value="MANNOSYLTRANSFERASE YKCB-RELATED"/>
    <property type="match status" value="1"/>
</dbReference>
<name>A0A518CTA7_9PLAN</name>
<dbReference type="GO" id="GO:0005886">
    <property type="term" value="C:plasma membrane"/>
    <property type="evidence" value="ECO:0007669"/>
    <property type="project" value="UniProtKB-SubCell"/>
</dbReference>
<organism evidence="9 10">
    <name type="scientific">Polystyrenella longa</name>
    <dbReference type="NCBI Taxonomy" id="2528007"/>
    <lineage>
        <taxon>Bacteria</taxon>
        <taxon>Pseudomonadati</taxon>
        <taxon>Planctomycetota</taxon>
        <taxon>Planctomycetia</taxon>
        <taxon>Planctomycetales</taxon>
        <taxon>Planctomycetaceae</taxon>
        <taxon>Polystyrenella</taxon>
    </lineage>
</organism>
<evidence type="ECO:0000256" key="5">
    <source>
        <dbReference type="ARBA" id="ARBA00022692"/>
    </source>
</evidence>
<evidence type="ECO:0000256" key="4">
    <source>
        <dbReference type="ARBA" id="ARBA00022679"/>
    </source>
</evidence>
<evidence type="ECO:0000313" key="9">
    <source>
        <dbReference type="EMBL" id="QDU82414.1"/>
    </source>
</evidence>
<evidence type="ECO:0000256" key="6">
    <source>
        <dbReference type="ARBA" id="ARBA00022989"/>
    </source>
</evidence>
<evidence type="ECO:0000313" key="10">
    <source>
        <dbReference type="Proteomes" id="UP000317178"/>
    </source>
</evidence>
<feature type="transmembrane region" description="Helical" evidence="8">
    <location>
        <begin position="365"/>
        <end position="390"/>
    </location>
</feature>
<feature type="transmembrane region" description="Helical" evidence="8">
    <location>
        <begin position="397"/>
        <end position="418"/>
    </location>
</feature>
<keyword evidence="6 8" id="KW-1133">Transmembrane helix</keyword>
<feature type="transmembrane region" description="Helical" evidence="8">
    <location>
        <begin position="95"/>
        <end position="117"/>
    </location>
</feature>
<protein>
    <submittedName>
        <fullName evidence="9">Uncharacterized protein</fullName>
    </submittedName>
</protein>
<gene>
    <name evidence="9" type="ORF">Pla110_41690</name>
</gene>
<keyword evidence="4" id="KW-0808">Transferase</keyword>
<feature type="transmembrane region" description="Helical" evidence="8">
    <location>
        <begin position="204"/>
        <end position="220"/>
    </location>
</feature>
<sequence length="457" mass="50806">MLTFFWPLPYGRSSESLLLAGLQHLNSQNCTHSYLLWISLLALGMRLGVLVFYRDQLGMDVDAYLAHAQTLLDNGGYFKPGTEVPTAFRPPLLPILYAAILSLGGGLWGIGIVQVMLGTASVWFTGKTASRMGNQATGAVAAGVMAFDPLLLFATASLMTETLFVFLLSLFCWRVSAINEKSAAFPLVTLGLIGGALALCRPGIWAWGGLVGVSCLIIAIRKKRMGLFLRQGILIFTGISIVVLPWVVRNWVVMGQPILTTTHGGYTLLLGNNETFYKEVISQPWGTTWQGDSLDRWQIEMEAEMRADLGQQEATGEIARDRWMNSRAKNWIVNHPGSFFDSSWLRLRRFWALAPHSVDEENRMIGIAISGYYILLYLASIIGLGFWLLFRKSEVPVVRVLTFTLLCVVSLTLIHLVYWSNMRMRAPVDFCLAIFAGGIALGFTERRLHRTASTKDK</sequence>
<feature type="transmembrane region" description="Helical" evidence="8">
    <location>
        <begin position="34"/>
        <end position="53"/>
    </location>
</feature>
<proteinExistence type="predicted"/>
<dbReference type="AlphaFoldDB" id="A0A518CTA7"/>
<keyword evidence="2" id="KW-1003">Cell membrane</keyword>
<feature type="transmembrane region" description="Helical" evidence="8">
    <location>
        <begin position="150"/>
        <end position="171"/>
    </location>
</feature>
<feature type="transmembrane region" description="Helical" evidence="8">
    <location>
        <begin position="227"/>
        <end position="248"/>
    </location>
</feature>
<keyword evidence="10" id="KW-1185">Reference proteome</keyword>
<accession>A0A518CTA7</accession>
<keyword evidence="7 8" id="KW-0472">Membrane</keyword>
<dbReference type="GO" id="GO:0009103">
    <property type="term" value="P:lipopolysaccharide biosynthetic process"/>
    <property type="evidence" value="ECO:0007669"/>
    <property type="project" value="UniProtKB-ARBA"/>
</dbReference>